<accession>X0Q540</accession>
<keyword evidence="1" id="KW-0175">Coiled coil</keyword>
<evidence type="ECO:0000313" key="3">
    <source>
        <dbReference type="Proteomes" id="UP000019491"/>
    </source>
</evidence>
<organism evidence="2 3">
    <name type="scientific">Rhodococcus wratislaviensis NBRC 100605</name>
    <dbReference type="NCBI Taxonomy" id="1219028"/>
    <lineage>
        <taxon>Bacteria</taxon>
        <taxon>Bacillati</taxon>
        <taxon>Actinomycetota</taxon>
        <taxon>Actinomycetes</taxon>
        <taxon>Mycobacteriales</taxon>
        <taxon>Nocardiaceae</taxon>
        <taxon>Rhodococcus</taxon>
    </lineage>
</organism>
<gene>
    <name evidence="2" type="ORF">RW1_131_00020</name>
</gene>
<feature type="coiled-coil region" evidence="1">
    <location>
        <begin position="101"/>
        <end position="128"/>
    </location>
</feature>
<dbReference type="AlphaFoldDB" id="X0Q540"/>
<dbReference type="Proteomes" id="UP000019491">
    <property type="component" value="Unassembled WGS sequence"/>
</dbReference>
<keyword evidence="3" id="KW-1185">Reference proteome</keyword>
<dbReference type="EMBL" id="BAWF01000131">
    <property type="protein sequence ID" value="GAF51524.1"/>
    <property type="molecule type" value="Genomic_DNA"/>
</dbReference>
<dbReference type="RefSeq" id="WP_306303816.1">
    <property type="nucleotide sequence ID" value="NZ_BAWF01000131.1"/>
</dbReference>
<dbReference type="SUPFAM" id="SSF46689">
    <property type="entry name" value="Homeodomain-like"/>
    <property type="match status" value="1"/>
</dbReference>
<evidence type="ECO:0000256" key="1">
    <source>
        <dbReference type="SAM" id="Coils"/>
    </source>
</evidence>
<evidence type="ECO:0000313" key="2">
    <source>
        <dbReference type="EMBL" id="GAF51524.1"/>
    </source>
</evidence>
<sequence length="173" mass="19896">FVRCQDGRETPGNERGEVEPDMIEAEFGLTPTGRRSYPLSYRVEFLRRWDECVERGAKARLMRENNMDRATVQAWLKARDRGEFTAAMVAAAEKSRSPRMNSRERAEVAKLRAENERLKEKVVQAEAAQQILGKAFELLQGITERSTEDMTEIPPALMSASEYAQWLERRKLS</sequence>
<feature type="non-terminal residue" evidence="2">
    <location>
        <position position="1"/>
    </location>
</feature>
<dbReference type="InterPro" id="IPR009057">
    <property type="entry name" value="Homeodomain-like_sf"/>
</dbReference>
<comment type="caution">
    <text evidence="2">The sequence shown here is derived from an EMBL/GenBank/DDBJ whole genome shotgun (WGS) entry which is preliminary data.</text>
</comment>
<reference evidence="2 3" key="1">
    <citation type="submission" date="2014-02" db="EMBL/GenBank/DDBJ databases">
        <title>Whole genome shotgun sequence of Rhodococcus wratislaviensis NBRC 100605.</title>
        <authorList>
            <person name="Hosoyama A."/>
            <person name="Tsuchikane K."/>
            <person name="Yoshida I."/>
            <person name="Ohji S."/>
            <person name="Ichikawa N."/>
            <person name="Yamazoe A."/>
            <person name="Fujita N."/>
        </authorList>
    </citation>
    <scope>NUCLEOTIDE SEQUENCE [LARGE SCALE GENOMIC DNA]</scope>
    <source>
        <strain evidence="2 3">NBRC 100605</strain>
    </source>
</reference>
<proteinExistence type="predicted"/>
<name>X0Q540_RHOWR</name>
<protein>
    <recommendedName>
        <fullName evidence="4">Transposase</fullName>
    </recommendedName>
</protein>
<evidence type="ECO:0008006" key="4">
    <source>
        <dbReference type="Google" id="ProtNLM"/>
    </source>
</evidence>